<dbReference type="SUPFAM" id="SSF53850">
    <property type="entry name" value="Periplasmic binding protein-like II"/>
    <property type="match status" value="1"/>
</dbReference>
<reference evidence="4 5" key="1">
    <citation type="submission" date="2023-07" db="EMBL/GenBank/DDBJ databases">
        <title>Sequencing the genomes of 1000 actinobacteria strains.</title>
        <authorList>
            <person name="Klenk H.-P."/>
        </authorList>
    </citation>
    <scope>NUCLEOTIDE SEQUENCE [LARGE SCALE GENOMIC DNA]</scope>
    <source>
        <strain evidence="4 5">DSM 44109</strain>
    </source>
</reference>
<protein>
    <submittedName>
        <fullName evidence="4">Polar amino acid transport system substrate-binding protein</fullName>
    </submittedName>
</protein>
<keyword evidence="1 2" id="KW-0732">Signal</keyword>
<dbReference type="InterPro" id="IPR001638">
    <property type="entry name" value="Solute-binding_3/MltF_N"/>
</dbReference>
<comment type="caution">
    <text evidence="4">The sequence shown here is derived from an EMBL/GenBank/DDBJ whole genome shotgun (WGS) entry which is preliminary data.</text>
</comment>
<dbReference type="PANTHER" id="PTHR35936:SF17">
    <property type="entry name" value="ARGININE-BINDING EXTRACELLULAR PROTEIN ARTP"/>
    <property type="match status" value="1"/>
</dbReference>
<feature type="signal peptide" evidence="2">
    <location>
        <begin position="1"/>
        <end position="28"/>
    </location>
</feature>
<dbReference type="Proteomes" id="UP001230426">
    <property type="component" value="Unassembled WGS sequence"/>
</dbReference>
<proteinExistence type="predicted"/>
<dbReference type="RefSeq" id="WP_306858854.1">
    <property type="nucleotide sequence ID" value="NZ_JAUSRB010000002.1"/>
</dbReference>
<dbReference type="Gene3D" id="3.40.190.10">
    <property type="entry name" value="Periplasmic binding protein-like II"/>
    <property type="match status" value="2"/>
</dbReference>
<evidence type="ECO:0000256" key="1">
    <source>
        <dbReference type="ARBA" id="ARBA00022729"/>
    </source>
</evidence>
<evidence type="ECO:0000313" key="4">
    <source>
        <dbReference type="EMBL" id="MDP9862662.1"/>
    </source>
</evidence>
<evidence type="ECO:0000313" key="5">
    <source>
        <dbReference type="Proteomes" id="UP001230426"/>
    </source>
</evidence>
<dbReference type="CDD" id="cd13530">
    <property type="entry name" value="PBP2_peptides_like"/>
    <property type="match status" value="1"/>
</dbReference>
<dbReference type="SMART" id="SM00062">
    <property type="entry name" value="PBPb"/>
    <property type="match status" value="1"/>
</dbReference>
<dbReference type="EMBL" id="JAUSRB010000002">
    <property type="protein sequence ID" value="MDP9862662.1"/>
    <property type="molecule type" value="Genomic_DNA"/>
</dbReference>
<evidence type="ECO:0000259" key="3">
    <source>
        <dbReference type="SMART" id="SM00062"/>
    </source>
</evidence>
<gene>
    <name evidence="4" type="ORF">J2S55_001928</name>
</gene>
<feature type="chain" id="PRO_5046391641" evidence="2">
    <location>
        <begin position="29"/>
        <end position="293"/>
    </location>
</feature>
<dbReference type="PROSITE" id="PS51257">
    <property type="entry name" value="PROKAR_LIPOPROTEIN"/>
    <property type="match status" value="1"/>
</dbReference>
<evidence type="ECO:0000256" key="2">
    <source>
        <dbReference type="SAM" id="SignalP"/>
    </source>
</evidence>
<sequence length="293" mass="30618">MVTNRPRIVAAGLLALLSIAGCGTPSTSANTTEASGGSYGNCKVTGKRGEFTLKPVVADTLSVQGDLPSPGWWNGDTVAAIKDGYEYCMAATIAHRAGLSKLAIENTPFDALVSGRTQNFDMALAEISITDERKKVVNFSAPYFASNIGVMVKKGASVTAGNIRKLRLGVKQGTAGALWVAGTLKPEQQPKVFANDSEMSAALQAGQLDAAFQDVAIMLGSAVKSNGLLEVVGQYSTGESYGALYPKDSANAETINKIIEQMKSDGTLDQLSAAYLSKAFGGDPARVPLWQAS</sequence>
<accession>A0ABT9R0A4</accession>
<feature type="domain" description="Solute-binding protein family 3/N-terminal" evidence="3">
    <location>
        <begin position="77"/>
        <end position="279"/>
    </location>
</feature>
<dbReference type="PANTHER" id="PTHR35936">
    <property type="entry name" value="MEMBRANE-BOUND LYTIC MUREIN TRANSGLYCOSYLASE F"/>
    <property type="match status" value="1"/>
</dbReference>
<name>A0ABT9R0A4_9ACTN</name>
<keyword evidence="5" id="KW-1185">Reference proteome</keyword>
<organism evidence="4 5">
    <name type="scientific">Streptosporangium brasiliense</name>
    <dbReference type="NCBI Taxonomy" id="47480"/>
    <lineage>
        <taxon>Bacteria</taxon>
        <taxon>Bacillati</taxon>
        <taxon>Actinomycetota</taxon>
        <taxon>Actinomycetes</taxon>
        <taxon>Streptosporangiales</taxon>
        <taxon>Streptosporangiaceae</taxon>
        <taxon>Streptosporangium</taxon>
    </lineage>
</organism>
<dbReference type="Pfam" id="PF00497">
    <property type="entry name" value="SBP_bac_3"/>
    <property type="match status" value="1"/>
</dbReference>